<feature type="domain" description="Fumarylacetoacetase-like C-terminal" evidence="2">
    <location>
        <begin position="27"/>
        <end position="228"/>
    </location>
</feature>
<dbReference type="InterPro" id="IPR036663">
    <property type="entry name" value="Fumarylacetoacetase_C_sf"/>
</dbReference>
<proteinExistence type="predicted"/>
<dbReference type="EMBL" id="CP102480">
    <property type="protein sequence ID" value="UUX50340.1"/>
    <property type="molecule type" value="Genomic_DNA"/>
</dbReference>
<keyword evidence="4" id="KW-1185">Reference proteome</keyword>
<evidence type="ECO:0000259" key="2">
    <source>
        <dbReference type="Pfam" id="PF01557"/>
    </source>
</evidence>
<dbReference type="GO" id="GO:0046872">
    <property type="term" value="F:metal ion binding"/>
    <property type="evidence" value="ECO:0007669"/>
    <property type="project" value="UniProtKB-KW"/>
</dbReference>
<accession>A0A9J7AVM5</accession>
<dbReference type="Pfam" id="PF01557">
    <property type="entry name" value="FAA_hydrolase"/>
    <property type="match status" value="1"/>
</dbReference>
<dbReference type="Gene3D" id="3.90.850.10">
    <property type="entry name" value="Fumarylacetoacetase-like, C-terminal domain"/>
    <property type="match status" value="1"/>
</dbReference>
<organism evidence="3 4">
    <name type="scientific">Nisaea acidiphila</name>
    <dbReference type="NCBI Taxonomy" id="1862145"/>
    <lineage>
        <taxon>Bacteria</taxon>
        <taxon>Pseudomonadati</taxon>
        <taxon>Pseudomonadota</taxon>
        <taxon>Alphaproteobacteria</taxon>
        <taxon>Rhodospirillales</taxon>
        <taxon>Thalassobaculaceae</taxon>
        <taxon>Nisaea</taxon>
    </lineage>
</organism>
<evidence type="ECO:0000313" key="4">
    <source>
        <dbReference type="Proteomes" id="UP001060336"/>
    </source>
</evidence>
<dbReference type="Proteomes" id="UP001060336">
    <property type="component" value="Chromosome"/>
</dbReference>
<dbReference type="AlphaFoldDB" id="A0A9J7AVM5"/>
<dbReference type="InterPro" id="IPR011234">
    <property type="entry name" value="Fumarylacetoacetase-like_C"/>
</dbReference>
<sequence>MSYVFTPPPAVSLLVRGQDDRFPVHRVYCVGRNYAEHAIEMGHDPDKEPPFFFQKNPDNLIVPDLNFPYPPQSNDVHHEIEMVVALHKGGTDIPVDEAMDCVYGYGVSLDMTRRDLQGEMKKLGRPWEIGKAFEKSAPCGEIVPASDIGHPENGAIWLKVNGEMRQEGDLNQMIWKVPEMISYLSGLFELAPGDIIMSGTPAGVGPVQRGDVMHGHIDGIGELVVNVV</sequence>
<gene>
    <name evidence="3" type="ORF">NUH88_01320</name>
</gene>
<dbReference type="PANTHER" id="PTHR11820:SF90">
    <property type="entry name" value="FLUTATHIONE S-TRANSFERASE"/>
    <property type="match status" value="1"/>
</dbReference>
<keyword evidence="3" id="KW-0378">Hydrolase</keyword>
<dbReference type="SUPFAM" id="SSF56529">
    <property type="entry name" value="FAH"/>
    <property type="match status" value="1"/>
</dbReference>
<dbReference type="RefSeq" id="WP_257769492.1">
    <property type="nucleotide sequence ID" value="NZ_CP102480.1"/>
</dbReference>
<protein>
    <submittedName>
        <fullName evidence="3">Fumarylacetoacetate hydrolase family protein</fullName>
    </submittedName>
</protein>
<reference evidence="3" key="1">
    <citation type="submission" date="2022-08" db="EMBL/GenBank/DDBJ databases">
        <title>Nisaea acidiphila sp. nov., isolated from a marine algal debris and emended description of the genus Nisaea Urios et al. 2008.</title>
        <authorList>
            <person name="Kwon K."/>
        </authorList>
    </citation>
    <scope>NUCLEOTIDE SEQUENCE</scope>
    <source>
        <strain evidence="3">MEBiC11861</strain>
    </source>
</reference>
<evidence type="ECO:0000256" key="1">
    <source>
        <dbReference type="ARBA" id="ARBA00022723"/>
    </source>
</evidence>
<name>A0A9J7AVM5_9PROT</name>
<keyword evidence="1" id="KW-0479">Metal-binding</keyword>
<dbReference type="KEGG" id="naci:NUH88_01320"/>
<dbReference type="GO" id="GO:0018773">
    <property type="term" value="F:acetylpyruvate hydrolase activity"/>
    <property type="evidence" value="ECO:0007669"/>
    <property type="project" value="TreeGrafter"/>
</dbReference>
<evidence type="ECO:0000313" key="3">
    <source>
        <dbReference type="EMBL" id="UUX50340.1"/>
    </source>
</evidence>
<dbReference type="PANTHER" id="PTHR11820">
    <property type="entry name" value="ACYLPYRUVASE"/>
    <property type="match status" value="1"/>
</dbReference>